<keyword evidence="1" id="KW-0732">Signal</keyword>
<proteinExistence type="predicted"/>
<dbReference type="GO" id="GO:0016779">
    <property type="term" value="F:nucleotidyltransferase activity"/>
    <property type="evidence" value="ECO:0007669"/>
    <property type="project" value="UniProtKB-KW"/>
</dbReference>
<feature type="signal peptide" evidence="1">
    <location>
        <begin position="1"/>
        <end position="19"/>
    </location>
</feature>
<name>A0A3S0AGG2_9FLAO</name>
<keyword evidence="2" id="KW-0548">Nucleotidyltransferase</keyword>
<sequence>MKKIILGLLFLGLVIPVYAQDIKTEELSEVTVVATNYKYLNDVNSEEVASIPVQMLERKVAEYDPTSSEYYSDDFAQYNITFYIPEGKILAAYDSDGNLIRTIERFKDINIPKSVKLAVANRFPGWVISKDIYKVSYNDKTGSNKMYKLTLENGDKTIRVKTDEMGNFDD</sequence>
<protein>
    <submittedName>
        <fullName evidence="2">Nicotinate-nucleotide adenylyltransferase</fullName>
    </submittedName>
</protein>
<dbReference type="Gene3D" id="3.10.450.360">
    <property type="match status" value="1"/>
</dbReference>
<dbReference type="AlphaFoldDB" id="A0A3S0AGG2"/>
<evidence type="ECO:0000256" key="1">
    <source>
        <dbReference type="SAM" id="SignalP"/>
    </source>
</evidence>
<comment type="caution">
    <text evidence="2">The sequence shown here is derived from an EMBL/GenBank/DDBJ whole genome shotgun (WGS) entry which is preliminary data.</text>
</comment>
<keyword evidence="3" id="KW-1185">Reference proteome</keyword>
<dbReference type="RefSeq" id="WP_126160527.1">
    <property type="nucleotide sequence ID" value="NZ_RQPJ01000001.1"/>
</dbReference>
<dbReference type="OrthoDB" id="668160at2"/>
<dbReference type="Proteomes" id="UP000267585">
    <property type="component" value="Unassembled WGS sequence"/>
</dbReference>
<evidence type="ECO:0000313" key="3">
    <source>
        <dbReference type="Proteomes" id="UP000267585"/>
    </source>
</evidence>
<organism evidence="2 3">
    <name type="scientific">Arenibacter aquaticus</name>
    <dbReference type="NCBI Taxonomy" id="2489054"/>
    <lineage>
        <taxon>Bacteria</taxon>
        <taxon>Pseudomonadati</taxon>
        <taxon>Bacteroidota</taxon>
        <taxon>Flavobacteriia</taxon>
        <taxon>Flavobacteriales</taxon>
        <taxon>Flavobacteriaceae</taxon>
        <taxon>Arenibacter</taxon>
    </lineage>
</organism>
<reference evidence="2 3" key="1">
    <citation type="submission" date="2018-11" db="EMBL/GenBank/DDBJ databases">
        <title>Arenibacter aquaticus sp.nov., a marine bacterium isolated from surface seawater in the South China Sea.</title>
        <authorList>
            <person name="Guo J."/>
            <person name="Sun J."/>
        </authorList>
    </citation>
    <scope>NUCLEOTIDE SEQUENCE [LARGE SCALE GENOMIC DNA]</scope>
    <source>
        <strain evidence="2 3">GUO666</strain>
    </source>
</reference>
<accession>A0A3S0AGG2</accession>
<gene>
    <name evidence="2" type="ORF">EHW67_01270</name>
</gene>
<dbReference type="SUPFAM" id="SSF160574">
    <property type="entry name" value="BT0923-like"/>
    <property type="match status" value="1"/>
</dbReference>
<keyword evidence="2" id="KW-0808">Transferase</keyword>
<feature type="chain" id="PRO_5018526049" evidence="1">
    <location>
        <begin position="20"/>
        <end position="170"/>
    </location>
</feature>
<dbReference type="EMBL" id="RQPJ01000001">
    <property type="protein sequence ID" value="RTE55224.1"/>
    <property type="molecule type" value="Genomic_DNA"/>
</dbReference>
<evidence type="ECO:0000313" key="2">
    <source>
        <dbReference type="EMBL" id="RTE55224.1"/>
    </source>
</evidence>